<evidence type="ECO:0000313" key="1">
    <source>
        <dbReference type="EMBL" id="GGC58303.1"/>
    </source>
</evidence>
<proteinExistence type="predicted"/>
<accession>A0A916XAY9</accession>
<name>A0A916XAY9_9HYPH</name>
<protein>
    <submittedName>
        <fullName evidence="1">Uncharacterized protein</fullName>
    </submittedName>
</protein>
<dbReference type="AlphaFoldDB" id="A0A916XAY9"/>
<dbReference type="Proteomes" id="UP000637002">
    <property type="component" value="Unassembled WGS sequence"/>
</dbReference>
<organism evidence="1 2">
    <name type="scientific">Chelatococcus reniformis</name>
    <dbReference type="NCBI Taxonomy" id="1494448"/>
    <lineage>
        <taxon>Bacteria</taxon>
        <taxon>Pseudomonadati</taxon>
        <taxon>Pseudomonadota</taxon>
        <taxon>Alphaproteobacteria</taxon>
        <taxon>Hyphomicrobiales</taxon>
        <taxon>Chelatococcaceae</taxon>
        <taxon>Chelatococcus</taxon>
    </lineage>
</organism>
<reference evidence="1" key="1">
    <citation type="journal article" date="2014" name="Int. J. Syst. Evol. Microbiol.">
        <title>Complete genome sequence of Corynebacterium casei LMG S-19264T (=DSM 44701T), isolated from a smear-ripened cheese.</title>
        <authorList>
            <consortium name="US DOE Joint Genome Institute (JGI-PGF)"/>
            <person name="Walter F."/>
            <person name="Albersmeier A."/>
            <person name="Kalinowski J."/>
            <person name="Ruckert C."/>
        </authorList>
    </citation>
    <scope>NUCLEOTIDE SEQUENCE</scope>
    <source>
        <strain evidence="1">CGMCC 1.12919</strain>
    </source>
</reference>
<comment type="caution">
    <text evidence="1">The sequence shown here is derived from an EMBL/GenBank/DDBJ whole genome shotgun (WGS) entry which is preliminary data.</text>
</comment>
<dbReference type="RefSeq" id="WP_188608699.1">
    <property type="nucleotide sequence ID" value="NZ_BMGG01000003.1"/>
</dbReference>
<dbReference type="EMBL" id="BMGG01000003">
    <property type="protein sequence ID" value="GGC58303.1"/>
    <property type="molecule type" value="Genomic_DNA"/>
</dbReference>
<keyword evidence="2" id="KW-1185">Reference proteome</keyword>
<gene>
    <name evidence="1" type="ORF">GCM10010994_16560</name>
</gene>
<sequence>MGDLPPAIDPTASPAVMPVSVARVDPATGRPTQALLNWEQALRNYTVKTVVDLQTRITTVSEESGDSAAKAEELIKAVTGEDGAYSAYILALRAATDGNTAAADEIIESITTTTGAYSGRLNTVEATANGGTAHGQVYLVAQAAPAGWTAAYGVELTAPGLYAGMQILVDTPTGTAAISLTANQLLMTDPSWNGGEPGNVFQYAGGVFRFLVPVRVGNQEIEDHAVTNSDADSGASPQSVTLDIRGTTSRICIIGTFDGSPSAGLGFSTLNILRLRIRDTAGTAVKDVPLVTTVTNVSGTNYANYYPTPIIYYAEGLAAGHHTYTIELYASTGTIPLGLTTDCSIIGIELSR</sequence>
<evidence type="ECO:0000313" key="2">
    <source>
        <dbReference type="Proteomes" id="UP000637002"/>
    </source>
</evidence>
<reference evidence="1" key="2">
    <citation type="submission" date="2020-09" db="EMBL/GenBank/DDBJ databases">
        <authorList>
            <person name="Sun Q."/>
            <person name="Zhou Y."/>
        </authorList>
    </citation>
    <scope>NUCLEOTIDE SEQUENCE</scope>
    <source>
        <strain evidence="1">CGMCC 1.12919</strain>
    </source>
</reference>